<keyword evidence="3" id="KW-1185">Reference proteome</keyword>
<sequence length="137" mass="15231">MNTLLTHRDKKKLFSYLPDVWFLAILLLGWGGLMSTMLFGAWHTVGIVLGVFLLSVTGILVKQLIRRNGAISVFMGILFLMCSLFFSLSLFSELREFSSITEPNAIQLLLGGVIIVGGSLVMSMWMMLRGLSVRMPS</sequence>
<feature type="transmembrane region" description="Helical" evidence="1">
    <location>
        <begin position="39"/>
        <end position="61"/>
    </location>
</feature>
<reference evidence="2 3" key="1">
    <citation type="submission" date="2013-04" db="EMBL/GenBank/DDBJ databases">
        <title>The Genome Sequence of Bacteroides massiliensis DSM 17679.</title>
        <authorList>
            <consortium name="The Broad Institute Genomics Platform"/>
            <person name="Earl A."/>
            <person name="Ward D."/>
            <person name="Feldgarden M."/>
            <person name="Gevers D."/>
            <person name="Martens E."/>
            <person name="Fenner L."/>
            <person name="Roux V."/>
            <person name="Mallet M.N."/>
            <person name="Raoult D."/>
            <person name="Walker B."/>
            <person name="Young S."/>
            <person name="Zeng Q."/>
            <person name="Gargeya S."/>
            <person name="Fitzgerald M."/>
            <person name="Haas B."/>
            <person name="Abouelleil A."/>
            <person name="Allen A.W."/>
            <person name="Alvarado L."/>
            <person name="Arachchi H.M."/>
            <person name="Berlin A.M."/>
            <person name="Chapman S.B."/>
            <person name="Gainer-Dewar J."/>
            <person name="Goldberg J."/>
            <person name="Griggs A."/>
            <person name="Gujja S."/>
            <person name="Hansen M."/>
            <person name="Howarth C."/>
            <person name="Imamovic A."/>
            <person name="Ireland A."/>
            <person name="Larimer J."/>
            <person name="McCowan C."/>
            <person name="Murphy C."/>
            <person name="Pearson M."/>
            <person name="Poon T.W."/>
            <person name="Priest M."/>
            <person name="Roberts A."/>
            <person name="Saif S."/>
            <person name="Shea T."/>
            <person name="Sisk P."/>
            <person name="Sykes S."/>
            <person name="Wortman J."/>
            <person name="Nusbaum C."/>
            <person name="Birren B."/>
        </authorList>
    </citation>
    <scope>NUCLEOTIDE SEQUENCE [LARGE SCALE GENOMIC DNA]</scope>
    <source>
        <strain evidence="3">B84634 / Timone 84634 / DSM 17679 / JCM 13223</strain>
    </source>
</reference>
<evidence type="ECO:0000313" key="3">
    <source>
        <dbReference type="Proteomes" id="UP000017831"/>
    </source>
</evidence>
<dbReference type="GeneID" id="60061740"/>
<keyword evidence="1" id="KW-1133">Transmembrane helix</keyword>
<comment type="caution">
    <text evidence="2">The sequence shown here is derived from an EMBL/GenBank/DDBJ whole genome shotgun (WGS) entry which is preliminary data.</text>
</comment>
<dbReference type="Proteomes" id="UP000017831">
    <property type="component" value="Unassembled WGS sequence"/>
</dbReference>
<feature type="transmembrane region" description="Helical" evidence="1">
    <location>
        <begin position="13"/>
        <end position="33"/>
    </location>
</feature>
<organism evidence="2 3">
    <name type="scientific">Phocaeicola massiliensis B84634 = Timone 84634 = DSM 17679 = JCM 13223</name>
    <dbReference type="NCBI Taxonomy" id="1121098"/>
    <lineage>
        <taxon>Bacteria</taxon>
        <taxon>Pseudomonadati</taxon>
        <taxon>Bacteroidota</taxon>
        <taxon>Bacteroidia</taxon>
        <taxon>Bacteroidales</taxon>
        <taxon>Bacteroidaceae</taxon>
        <taxon>Phocaeicola</taxon>
    </lineage>
</organism>
<dbReference type="AlphaFoldDB" id="U6RCV0"/>
<keyword evidence="1" id="KW-0812">Transmembrane</keyword>
<name>U6RCV0_9BACT</name>
<feature type="transmembrane region" description="Helical" evidence="1">
    <location>
        <begin position="104"/>
        <end position="128"/>
    </location>
</feature>
<dbReference type="STRING" id="1121098.HMPREF1534_02323"/>
<feature type="transmembrane region" description="Helical" evidence="1">
    <location>
        <begin position="73"/>
        <end position="92"/>
    </location>
</feature>
<dbReference type="RefSeq" id="WP_005941144.1">
    <property type="nucleotide sequence ID" value="NZ_KB890325.1"/>
</dbReference>
<dbReference type="PATRIC" id="fig|1121098.3.peg.2363"/>
<dbReference type="OrthoDB" id="9962839at2"/>
<keyword evidence="1" id="KW-0472">Membrane</keyword>
<proteinExistence type="predicted"/>
<accession>U6RCV0</accession>
<protein>
    <submittedName>
        <fullName evidence="2">Uncharacterized protein</fullName>
    </submittedName>
</protein>
<dbReference type="HOGENOM" id="CLU_1881599_0_0_10"/>
<gene>
    <name evidence="2" type="ORF">HMPREF1534_02323</name>
</gene>
<evidence type="ECO:0000313" key="2">
    <source>
        <dbReference type="EMBL" id="EOA54444.1"/>
    </source>
</evidence>
<dbReference type="eggNOG" id="ENOG502ZQ4X">
    <property type="taxonomic scope" value="Bacteria"/>
</dbReference>
<dbReference type="EMBL" id="AQHY01000026">
    <property type="protein sequence ID" value="EOA54444.1"/>
    <property type="molecule type" value="Genomic_DNA"/>
</dbReference>
<evidence type="ECO:0000256" key="1">
    <source>
        <dbReference type="SAM" id="Phobius"/>
    </source>
</evidence>